<accession>A0ABD2QB71</accession>
<organism evidence="2 3">
    <name type="scientific">Cichlidogyrus casuarinus</name>
    <dbReference type="NCBI Taxonomy" id="1844966"/>
    <lineage>
        <taxon>Eukaryota</taxon>
        <taxon>Metazoa</taxon>
        <taxon>Spiralia</taxon>
        <taxon>Lophotrochozoa</taxon>
        <taxon>Platyhelminthes</taxon>
        <taxon>Monogenea</taxon>
        <taxon>Monopisthocotylea</taxon>
        <taxon>Dactylogyridea</taxon>
        <taxon>Ancyrocephalidae</taxon>
        <taxon>Cichlidogyrus</taxon>
    </lineage>
</organism>
<evidence type="ECO:0000313" key="2">
    <source>
        <dbReference type="EMBL" id="KAL3316808.1"/>
    </source>
</evidence>
<sequence>MPEGQSPGEHPVPHLSNCMDSSNNQSNGGVAMNWIKEANNMLLLRMVSVLMKYSSSFCGKNRLLETSPSVPGGCFLFYGVG</sequence>
<name>A0ABD2QB71_9PLAT</name>
<evidence type="ECO:0000256" key="1">
    <source>
        <dbReference type="SAM" id="MobiDB-lite"/>
    </source>
</evidence>
<dbReference type="AlphaFoldDB" id="A0ABD2QB71"/>
<evidence type="ECO:0000313" key="3">
    <source>
        <dbReference type="Proteomes" id="UP001626550"/>
    </source>
</evidence>
<dbReference type="Proteomes" id="UP001626550">
    <property type="component" value="Unassembled WGS sequence"/>
</dbReference>
<feature type="region of interest" description="Disordered" evidence="1">
    <location>
        <begin position="1"/>
        <end position="24"/>
    </location>
</feature>
<protein>
    <submittedName>
        <fullName evidence="2">Uncharacterized protein</fullName>
    </submittedName>
</protein>
<keyword evidence="3" id="KW-1185">Reference proteome</keyword>
<proteinExistence type="predicted"/>
<dbReference type="EMBL" id="JBJKFK010000478">
    <property type="protein sequence ID" value="KAL3316808.1"/>
    <property type="molecule type" value="Genomic_DNA"/>
</dbReference>
<gene>
    <name evidence="2" type="ORF">Ciccas_004537</name>
</gene>
<comment type="caution">
    <text evidence="2">The sequence shown here is derived from an EMBL/GenBank/DDBJ whole genome shotgun (WGS) entry which is preliminary data.</text>
</comment>
<reference evidence="2 3" key="1">
    <citation type="submission" date="2024-11" db="EMBL/GenBank/DDBJ databases">
        <title>Adaptive evolution of stress response genes in parasites aligns with host niche diversity.</title>
        <authorList>
            <person name="Hahn C."/>
            <person name="Resl P."/>
        </authorList>
    </citation>
    <scope>NUCLEOTIDE SEQUENCE [LARGE SCALE GENOMIC DNA]</scope>
    <source>
        <strain evidence="2">EGGRZ-B1_66</strain>
        <tissue evidence="2">Body</tissue>
    </source>
</reference>